<comment type="caution">
    <text evidence="1">The sequence shown here is derived from an EMBL/GenBank/DDBJ whole genome shotgun (WGS) entry which is preliminary data.</text>
</comment>
<protein>
    <submittedName>
        <fullName evidence="1">Uncharacterized protein</fullName>
    </submittedName>
</protein>
<reference evidence="1" key="1">
    <citation type="journal article" date="2023" name="Nat. Commun.">
        <title>Diploid and tetraploid genomes of Acorus and the evolution of monocots.</title>
        <authorList>
            <person name="Ma L."/>
            <person name="Liu K.W."/>
            <person name="Li Z."/>
            <person name="Hsiao Y.Y."/>
            <person name="Qi Y."/>
            <person name="Fu T."/>
            <person name="Tang G.D."/>
            <person name="Zhang D."/>
            <person name="Sun W.H."/>
            <person name="Liu D.K."/>
            <person name="Li Y."/>
            <person name="Chen G.Z."/>
            <person name="Liu X.D."/>
            <person name="Liao X.Y."/>
            <person name="Jiang Y.T."/>
            <person name="Yu X."/>
            <person name="Hao Y."/>
            <person name="Huang J."/>
            <person name="Zhao X.W."/>
            <person name="Ke S."/>
            <person name="Chen Y.Y."/>
            <person name="Wu W.L."/>
            <person name="Hsu J.L."/>
            <person name="Lin Y.F."/>
            <person name="Huang M.D."/>
            <person name="Li C.Y."/>
            <person name="Huang L."/>
            <person name="Wang Z.W."/>
            <person name="Zhao X."/>
            <person name="Zhong W.Y."/>
            <person name="Peng D.H."/>
            <person name="Ahmad S."/>
            <person name="Lan S."/>
            <person name="Zhang J.S."/>
            <person name="Tsai W.C."/>
            <person name="Van de Peer Y."/>
            <person name="Liu Z.J."/>
        </authorList>
    </citation>
    <scope>NUCLEOTIDE SEQUENCE</scope>
    <source>
        <strain evidence="1">CP</strain>
    </source>
</reference>
<sequence length="140" mass="15353">MESDTVQRLLQTTLGSYASLHRQSACAGSNGGAYENTCFSQWLVRKVLEEGHFLLRNKTLEAPITPLTAKMSIIFGVVSGIKLSIAHEATKIWSESDSITAIAWSQGREINKSLKPNILDILSEESTTLLEPANSFLKSN</sequence>
<dbReference type="EMBL" id="JAUJYO010000004">
    <property type="protein sequence ID" value="KAK1318851.1"/>
    <property type="molecule type" value="Genomic_DNA"/>
</dbReference>
<evidence type="ECO:0000313" key="1">
    <source>
        <dbReference type="EMBL" id="KAK1318851.1"/>
    </source>
</evidence>
<accession>A0AAV9EZD7</accession>
<name>A0AAV9EZD7_ACOCL</name>
<reference evidence="1" key="2">
    <citation type="submission" date="2023-06" db="EMBL/GenBank/DDBJ databases">
        <authorList>
            <person name="Ma L."/>
            <person name="Liu K.-W."/>
            <person name="Li Z."/>
            <person name="Hsiao Y.-Y."/>
            <person name="Qi Y."/>
            <person name="Fu T."/>
            <person name="Tang G."/>
            <person name="Zhang D."/>
            <person name="Sun W.-H."/>
            <person name="Liu D.-K."/>
            <person name="Li Y."/>
            <person name="Chen G.-Z."/>
            <person name="Liu X.-D."/>
            <person name="Liao X.-Y."/>
            <person name="Jiang Y.-T."/>
            <person name="Yu X."/>
            <person name="Hao Y."/>
            <person name="Huang J."/>
            <person name="Zhao X.-W."/>
            <person name="Ke S."/>
            <person name="Chen Y.-Y."/>
            <person name="Wu W.-L."/>
            <person name="Hsu J.-L."/>
            <person name="Lin Y.-F."/>
            <person name="Huang M.-D."/>
            <person name="Li C.-Y."/>
            <person name="Huang L."/>
            <person name="Wang Z.-W."/>
            <person name="Zhao X."/>
            <person name="Zhong W.-Y."/>
            <person name="Peng D.-H."/>
            <person name="Ahmad S."/>
            <person name="Lan S."/>
            <person name="Zhang J.-S."/>
            <person name="Tsai W.-C."/>
            <person name="Van De Peer Y."/>
            <person name="Liu Z.-J."/>
        </authorList>
    </citation>
    <scope>NUCLEOTIDE SEQUENCE</scope>
    <source>
        <strain evidence="1">CP</strain>
        <tissue evidence="1">Leaves</tissue>
    </source>
</reference>
<keyword evidence="2" id="KW-1185">Reference proteome</keyword>
<dbReference type="Proteomes" id="UP001180020">
    <property type="component" value="Unassembled WGS sequence"/>
</dbReference>
<organism evidence="1 2">
    <name type="scientific">Acorus calamus</name>
    <name type="common">Sweet flag</name>
    <dbReference type="NCBI Taxonomy" id="4465"/>
    <lineage>
        <taxon>Eukaryota</taxon>
        <taxon>Viridiplantae</taxon>
        <taxon>Streptophyta</taxon>
        <taxon>Embryophyta</taxon>
        <taxon>Tracheophyta</taxon>
        <taxon>Spermatophyta</taxon>
        <taxon>Magnoliopsida</taxon>
        <taxon>Liliopsida</taxon>
        <taxon>Acoraceae</taxon>
        <taxon>Acorus</taxon>
    </lineage>
</organism>
<evidence type="ECO:0000313" key="2">
    <source>
        <dbReference type="Proteomes" id="UP001180020"/>
    </source>
</evidence>
<proteinExistence type="predicted"/>
<gene>
    <name evidence="1" type="ORF">QJS10_CPB04g01298</name>
</gene>
<dbReference type="AlphaFoldDB" id="A0AAV9EZD7"/>